<keyword evidence="3" id="KW-1185">Reference proteome</keyword>
<dbReference type="STRING" id="1314751.GCA_001591425_00519"/>
<evidence type="ECO:0000256" key="1">
    <source>
        <dbReference type="SAM" id="Phobius"/>
    </source>
</evidence>
<proteinExistence type="predicted"/>
<dbReference type="RefSeq" id="WP_066411696.1">
    <property type="nucleotide sequence ID" value="NZ_CP018866.1"/>
</dbReference>
<reference evidence="2 3" key="1">
    <citation type="submission" date="2016-12" db="EMBL/GenBank/DDBJ databases">
        <title>The whole genome sequencing and assembly of Bacillus cohnii DSM 6307T strain.</title>
        <authorList>
            <person name="Lee Y.-J."/>
            <person name="Yi H."/>
            <person name="Bahn Y.-S."/>
            <person name="Kim J.F."/>
            <person name="Lee D.-W."/>
        </authorList>
    </citation>
    <scope>NUCLEOTIDE SEQUENCE [LARGE SCALE GENOMIC DNA]</scope>
    <source>
        <strain evidence="2 3">DSM 6307</strain>
    </source>
</reference>
<name>A0A223KPD3_9BACI</name>
<gene>
    <name evidence="2" type="ORF">BC6307_08830</name>
</gene>
<organism evidence="2 3">
    <name type="scientific">Sutcliffiella cohnii</name>
    <dbReference type="NCBI Taxonomy" id="33932"/>
    <lineage>
        <taxon>Bacteria</taxon>
        <taxon>Bacillati</taxon>
        <taxon>Bacillota</taxon>
        <taxon>Bacilli</taxon>
        <taxon>Bacillales</taxon>
        <taxon>Bacillaceae</taxon>
        <taxon>Sutcliffiella</taxon>
    </lineage>
</organism>
<feature type="transmembrane region" description="Helical" evidence="1">
    <location>
        <begin position="6"/>
        <end position="25"/>
    </location>
</feature>
<dbReference type="EMBL" id="CP018866">
    <property type="protein sequence ID" value="AST91375.1"/>
    <property type="molecule type" value="Genomic_DNA"/>
</dbReference>
<dbReference type="Proteomes" id="UP000215224">
    <property type="component" value="Chromosome"/>
</dbReference>
<evidence type="ECO:0000313" key="3">
    <source>
        <dbReference type="Proteomes" id="UP000215224"/>
    </source>
</evidence>
<sequence length="310" mass="36579">MIKERYLWLFIILIFISAVGNYLFFQSKQINEPVFMKHYYVKEYMEEDPEVRFSLYYLVNKHNPVTITSVRVDDSFHAYTANENFGFWHHSNQISYEQQFTHHYLMTSTLTVRLDSEIVMNNPSFSFQEVTVHLSDGTTQTVNIGEIKIHPIKERNYTNIVDQRLSAGSSDHKQENYFIALETLRIDNVVSSFDELLGNKINMKIDTDHERVLEAYRKWNSHHFSDLADQTWNQLPGVPLTESNMPISIDEGYWANITTITNQDFPSYLEFSIEVVGETESGNSFNFPIYIYDRPYWDQEQINELIKKDK</sequence>
<evidence type="ECO:0000313" key="2">
    <source>
        <dbReference type="EMBL" id="AST91375.1"/>
    </source>
</evidence>
<keyword evidence="1" id="KW-0812">Transmembrane</keyword>
<keyword evidence="1" id="KW-1133">Transmembrane helix</keyword>
<dbReference type="AlphaFoldDB" id="A0A223KPD3"/>
<dbReference type="KEGG" id="bcoh:BC6307_08830"/>
<accession>A0A223KPD3</accession>
<protein>
    <submittedName>
        <fullName evidence="2">Uncharacterized protein</fullName>
    </submittedName>
</protein>
<keyword evidence="1" id="KW-0472">Membrane</keyword>